<dbReference type="EMBL" id="ML994648">
    <property type="protein sequence ID" value="KAF2182381.1"/>
    <property type="molecule type" value="Genomic_DNA"/>
</dbReference>
<evidence type="ECO:0000313" key="3">
    <source>
        <dbReference type="EMBL" id="KAF2182381.1"/>
    </source>
</evidence>
<proteinExistence type="predicted"/>
<dbReference type="Proteomes" id="UP000800200">
    <property type="component" value="Unassembled WGS sequence"/>
</dbReference>
<accession>A0A6A6DS19</accession>
<dbReference type="OrthoDB" id="42919at2759"/>
<organism evidence="3 4">
    <name type="scientific">Zopfia rhizophila CBS 207.26</name>
    <dbReference type="NCBI Taxonomy" id="1314779"/>
    <lineage>
        <taxon>Eukaryota</taxon>
        <taxon>Fungi</taxon>
        <taxon>Dikarya</taxon>
        <taxon>Ascomycota</taxon>
        <taxon>Pezizomycotina</taxon>
        <taxon>Dothideomycetes</taxon>
        <taxon>Dothideomycetes incertae sedis</taxon>
        <taxon>Zopfiaceae</taxon>
        <taxon>Zopfia</taxon>
    </lineage>
</organism>
<dbReference type="SMART" id="SM00886">
    <property type="entry name" value="Dabb"/>
    <property type="match status" value="1"/>
</dbReference>
<evidence type="ECO:0000259" key="2">
    <source>
        <dbReference type="PROSITE" id="PS51502"/>
    </source>
</evidence>
<dbReference type="SUPFAM" id="SSF54909">
    <property type="entry name" value="Dimeric alpha+beta barrel"/>
    <property type="match status" value="1"/>
</dbReference>
<dbReference type="InterPro" id="IPR011008">
    <property type="entry name" value="Dimeric_a/b-barrel"/>
</dbReference>
<name>A0A6A6DS19_9PEZI</name>
<dbReference type="PANTHER" id="PTHR33178">
    <property type="match status" value="1"/>
</dbReference>
<comment type="subunit">
    <text evidence="1">Homodimer.</text>
</comment>
<dbReference type="PANTHER" id="PTHR33178:SF17">
    <property type="entry name" value="STRESS-RESPONSE A_B BARREL DOMAIN-CONTAINING PROTEIN"/>
    <property type="match status" value="1"/>
</dbReference>
<feature type="domain" description="Stress-response A/B barrel" evidence="2">
    <location>
        <begin position="3"/>
        <end position="100"/>
    </location>
</feature>
<evidence type="ECO:0000256" key="1">
    <source>
        <dbReference type="ARBA" id="ARBA00011738"/>
    </source>
</evidence>
<dbReference type="InterPro" id="IPR013097">
    <property type="entry name" value="Dabb"/>
</dbReference>
<dbReference type="AlphaFoldDB" id="A0A6A6DS19"/>
<dbReference type="InterPro" id="IPR044662">
    <property type="entry name" value="HS1/DABB1-like"/>
</dbReference>
<sequence length="140" mass="16351">MTVIHMVFFKFRPEITTTHTILRPRTPQTQNLSCIKDNRLLVGGPSITEPLSRSKGFEFALLSFHHDRRALEKYQASKEHHWVTSTYMLPYKEDLCRFDFEVEKEDEYMCCFGKAFKELEQVNVKGVDTPVEIDTDEMAG</sequence>
<dbReference type="Pfam" id="PF07876">
    <property type="entry name" value="Dabb"/>
    <property type="match status" value="1"/>
</dbReference>
<protein>
    <recommendedName>
        <fullName evidence="2">Stress-response A/B barrel domain-containing protein</fullName>
    </recommendedName>
</protein>
<keyword evidence="4" id="KW-1185">Reference proteome</keyword>
<dbReference type="Gene3D" id="3.30.70.100">
    <property type="match status" value="1"/>
</dbReference>
<evidence type="ECO:0000313" key="4">
    <source>
        <dbReference type="Proteomes" id="UP000800200"/>
    </source>
</evidence>
<reference evidence="3" key="1">
    <citation type="journal article" date="2020" name="Stud. Mycol.">
        <title>101 Dothideomycetes genomes: a test case for predicting lifestyles and emergence of pathogens.</title>
        <authorList>
            <person name="Haridas S."/>
            <person name="Albert R."/>
            <person name="Binder M."/>
            <person name="Bloem J."/>
            <person name="Labutti K."/>
            <person name="Salamov A."/>
            <person name="Andreopoulos B."/>
            <person name="Baker S."/>
            <person name="Barry K."/>
            <person name="Bills G."/>
            <person name="Bluhm B."/>
            <person name="Cannon C."/>
            <person name="Castanera R."/>
            <person name="Culley D."/>
            <person name="Daum C."/>
            <person name="Ezra D."/>
            <person name="Gonzalez J."/>
            <person name="Henrissat B."/>
            <person name="Kuo A."/>
            <person name="Liang C."/>
            <person name="Lipzen A."/>
            <person name="Lutzoni F."/>
            <person name="Magnuson J."/>
            <person name="Mondo S."/>
            <person name="Nolan M."/>
            <person name="Ohm R."/>
            <person name="Pangilinan J."/>
            <person name="Park H.-J."/>
            <person name="Ramirez L."/>
            <person name="Alfaro M."/>
            <person name="Sun H."/>
            <person name="Tritt A."/>
            <person name="Yoshinaga Y."/>
            <person name="Zwiers L.-H."/>
            <person name="Turgeon B."/>
            <person name="Goodwin S."/>
            <person name="Spatafora J."/>
            <person name="Crous P."/>
            <person name="Grigoriev I."/>
        </authorList>
    </citation>
    <scope>NUCLEOTIDE SEQUENCE</scope>
    <source>
        <strain evidence="3">CBS 207.26</strain>
    </source>
</reference>
<dbReference type="PROSITE" id="PS51502">
    <property type="entry name" value="S_R_A_B_BARREL"/>
    <property type="match status" value="1"/>
</dbReference>
<gene>
    <name evidence="3" type="ORF">K469DRAFT_788479</name>
</gene>